<dbReference type="RefSeq" id="WP_146928091.1">
    <property type="nucleotide sequence ID" value="NZ_CBCSHZ010000002.1"/>
</dbReference>
<name>A0A5C6ZX14_9FLAO</name>
<sequence>MTILFLKDYLEDLYEGKTNKHKEYKSNPALVKQYIKTVNTLKSITRVEQLYQLKSLRYEKKKGNLSGKSAVWVNKQYRIIFNEIASEKGSLQIDIFELEELSKHYE</sequence>
<dbReference type="InterPro" id="IPR035093">
    <property type="entry name" value="RelE/ParE_toxin_dom_sf"/>
</dbReference>
<reference evidence="1 2" key="1">
    <citation type="submission" date="2019-08" db="EMBL/GenBank/DDBJ databases">
        <title>Genome sequence of Gillisia hiemivivida IC154 (type strain).</title>
        <authorList>
            <person name="Bowman J.P."/>
        </authorList>
    </citation>
    <scope>NUCLEOTIDE SEQUENCE [LARGE SCALE GENOMIC DNA]</scope>
    <source>
        <strain evidence="1 2">IC154</strain>
    </source>
</reference>
<dbReference type="SUPFAM" id="SSF143011">
    <property type="entry name" value="RelE-like"/>
    <property type="match status" value="1"/>
</dbReference>
<evidence type="ECO:0000313" key="1">
    <source>
        <dbReference type="EMBL" id="TXD95477.1"/>
    </source>
</evidence>
<keyword evidence="2" id="KW-1185">Reference proteome</keyword>
<gene>
    <name evidence="1" type="ORF">ES724_00130</name>
</gene>
<dbReference type="EMBL" id="VORY01000001">
    <property type="protein sequence ID" value="TXD95477.1"/>
    <property type="molecule type" value="Genomic_DNA"/>
</dbReference>
<dbReference type="AlphaFoldDB" id="A0A5C6ZX14"/>
<accession>A0A5C6ZX14</accession>
<protein>
    <submittedName>
        <fullName evidence="1">Plasmid maintenance system killer protein</fullName>
    </submittedName>
</protein>
<dbReference type="OrthoDB" id="1149183at2"/>
<dbReference type="Proteomes" id="UP000321367">
    <property type="component" value="Unassembled WGS sequence"/>
</dbReference>
<proteinExistence type="predicted"/>
<evidence type="ECO:0000313" key="2">
    <source>
        <dbReference type="Proteomes" id="UP000321367"/>
    </source>
</evidence>
<dbReference type="Gene3D" id="3.30.2310.20">
    <property type="entry name" value="RelE-like"/>
    <property type="match status" value="1"/>
</dbReference>
<organism evidence="1 2">
    <name type="scientific">Gillisia hiemivivida</name>
    <dbReference type="NCBI Taxonomy" id="291190"/>
    <lineage>
        <taxon>Bacteria</taxon>
        <taxon>Pseudomonadati</taxon>
        <taxon>Bacteroidota</taxon>
        <taxon>Flavobacteriia</taxon>
        <taxon>Flavobacteriales</taxon>
        <taxon>Flavobacteriaceae</taxon>
        <taxon>Gillisia</taxon>
    </lineage>
</organism>
<comment type="caution">
    <text evidence="1">The sequence shown here is derived from an EMBL/GenBank/DDBJ whole genome shotgun (WGS) entry which is preliminary data.</text>
</comment>